<dbReference type="InterPro" id="IPR013175">
    <property type="entry name" value="INO80_su_Ies4"/>
</dbReference>
<gene>
    <name evidence="3" type="ORF">AOQ84DRAFT_260972</name>
</gene>
<proteinExistence type="predicted"/>
<evidence type="ECO:0000313" key="4">
    <source>
        <dbReference type="Proteomes" id="UP000250140"/>
    </source>
</evidence>
<evidence type="ECO:0000313" key="3">
    <source>
        <dbReference type="EMBL" id="OCL14557.1"/>
    </source>
</evidence>
<feature type="compositionally biased region" description="Low complexity" evidence="1">
    <location>
        <begin position="32"/>
        <end position="44"/>
    </location>
</feature>
<dbReference type="Pfam" id="PF08193">
    <property type="entry name" value="INO80_Ies4"/>
    <property type="match status" value="1"/>
</dbReference>
<sequence length="255" mass="26400">MSTKPAKSKIAILRLTPALLSTFLPAIEPARKQSQSRSKSSSSSISTPTTQVVEPSPSEIPSDSNPTPAANSTPTATGSLAPPATAIKRKGIPGPKPGSKRASSNLTPDGIPKPRGKPGPKKKPRLGDLVNDPSIKAPFGAPAPIAQKLGPKANQGAINAGLRALDRTGKPCRKWEKKGFQVKSFTGVNWTVPTWRAPKRANVDFNGDVKSDTTGSSDTKVKDESSAVSEKSNSGGDVGTPNPSQMNALASSPAP</sequence>
<feature type="compositionally biased region" description="Polar residues" evidence="1">
    <location>
        <begin position="45"/>
        <end position="63"/>
    </location>
</feature>
<protein>
    <recommendedName>
        <fullName evidence="5">INO80 complex, subunit Ies4</fullName>
    </recommendedName>
</protein>
<dbReference type="Proteomes" id="UP000250140">
    <property type="component" value="Unassembled WGS sequence"/>
</dbReference>
<accession>A0A8E2FCA8</accession>
<feature type="region of interest" description="Disordered" evidence="1">
    <location>
        <begin position="29"/>
        <end position="150"/>
    </location>
</feature>
<dbReference type="GO" id="GO:0031011">
    <property type="term" value="C:Ino80 complex"/>
    <property type="evidence" value="ECO:0007669"/>
    <property type="project" value="InterPro"/>
</dbReference>
<evidence type="ECO:0000256" key="1">
    <source>
        <dbReference type="SAM" id="MobiDB-lite"/>
    </source>
</evidence>
<feature type="non-terminal residue" evidence="3">
    <location>
        <position position="255"/>
    </location>
</feature>
<evidence type="ECO:0000256" key="2">
    <source>
        <dbReference type="SAM" id="SignalP"/>
    </source>
</evidence>
<keyword evidence="2" id="KW-0732">Signal</keyword>
<name>A0A8E2FCA8_9PEZI</name>
<dbReference type="PANTHER" id="PTHR28061:SF1">
    <property type="entry name" value="INO80 COMPLEX SUBUNIT 4"/>
    <property type="match status" value="1"/>
</dbReference>
<dbReference type="PANTHER" id="PTHR28061">
    <property type="entry name" value="INO EIGHTY SUBUNIT 4"/>
    <property type="match status" value="1"/>
</dbReference>
<keyword evidence="4" id="KW-1185">Reference proteome</keyword>
<organism evidence="3 4">
    <name type="scientific">Glonium stellatum</name>
    <dbReference type="NCBI Taxonomy" id="574774"/>
    <lineage>
        <taxon>Eukaryota</taxon>
        <taxon>Fungi</taxon>
        <taxon>Dikarya</taxon>
        <taxon>Ascomycota</taxon>
        <taxon>Pezizomycotina</taxon>
        <taxon>Dothideomycetes</taxon>
        <taxon>Pleosporomycetidae</taxon>
        <taxon>Gloniales</taxon>
        <taxon>Gloniaceae</taxon>
        <taxon>Glonium</taxon>
    </lineage>
</organism>
<reference evidence="3 4" key="1">
    <citation type="journal article" date="2016" name="Nat. Commun.">
        <title>Ectomycorrhizal ecology is imprinted in the genome of the dominant symbiotic fungus Cenococcum geophilum.</title>
        <authorList>
            <consortium name="DOE Joint Genome Institute"/>
            <person name="Peter M."/>
            <person name="Kohler A."/>
            <person name="Ohm R.A."/>
            <person name="Kuo A."/>
            <person name="Krutzmann J."/>
            <person name="Morin E."/>
            <person name="Arend M."/>
            <person name="Barry K.W."/>
            <person name="Binder M."/>
            <person name="Choi C."/>
            <person name="Clum A."/>
            <person name="Copeland A."/>
            <person name="Grisel N."/>
            <person name="Haridas S."/>
            <person name="Kipfer T."/>
            <person name="LaButti K."/>
            <person name="Lindquist E."/>
            <person name="Lipzen A."/>
            <person name="Maire R."/>
            <person name="Meier B."/>
            <person name="Mihaltcheva S."/>
            <person name="Molinier V."/>
            <person name="Murat C."/>
            <person name="Poggeler S."/>
            <person name="Quandt C.A."/>
            <person name="Sperisen C."/>
            <person name="Tritt A."/>
            <person name="Tisserant E."/>
            <person name="Crous P.W."/>
            <person name="Henrissat B."/>
            <person name="Nehls U."/>
            <person name="Egli S."/>
            <person name="Spatafora J.W."/>
            <person name="Grigoriev I.V."/>
            <person name="Martin F.M."/>
        </authorList>
    </citation>
    <scope>NUCLEOTIDE SEQUENCE [LARGE SCALE GENOMIC DNA]</scope>
    <source>
        <strain evidence="3 4">CBS 207.34</strain>
    </source>
</reference>
<dbReference type="EMBL" id="KV748560">
    <property type="protein sequence ID" value="OCL14557.1"/>
    <property type="molecule type" value="Genomic_DNA"/>
</dbReference>
<feature type="signal peptide" evidence="2">
    <location>
        <begin position="1"/>
        <end position="21"/>
    </location>
</feature>
<feature type="compositionally biased region" description="Basic residues" evidence="1">
    <location>
        <begin position="114"/>
        <end position="124"/>
    </location>
</feature>
<dbReference type="OrthoDB" id="4093188at2759"/>
<feature type="compositionally biased region" description="Low complexity" evidence="1">
    <location>
        <begin position="64"/>
        <end position="77"/>
    </location>
</feature>
<dbReference type="AlphaFoldDB" id="A0A8E2FCA8"/>
<feature type="compositionally biased region" description="Polar residues" evidence="1">
    <location>
        <begin position="226"/>
        <end position="255"/>
    </location>
</feature>
<evidence type="ECO:0008006" key="5">
    <source>
        <dbReference type="Google" id="ProtNLM"/>
    </source>
</evidence>
<feature type="chain" id="PRO_5034259253" description="INO80 complex, subunit Ies4" evidence="2">
    <location>
        <begin position="22"/>
        <end position="255"/>
    </location>
</feature>
<feature type="region of interest" description="Disordered" evidence="1">
    <location>
        <begin position="198"/>
        <end position="255"/>
    </location>
</feature>
<dbReference type="GO" id="GO:0006338">
    <property type="term" value="P:chromatin remodeling"/>
    <property type="evidence" value="ECO:0007669"/>
    <property type="project" value="InterPro"/>
</dbReference>